<name>A0ABR5EYS0_9ACTN</name>
<reference evidence="1 2" key="1">
    <citation type="submission" date="2014-12" db="EMBL/GenBank/DDBJ databases">
        <title>Frankia sp. BMG5.1 draft genome.</title>
        <authorList>
            <person name="Gtari M."/>
            <person name="Ghodhbane-Gtari F."/>
            <person name="Nouioui I."/>
            <person name="Ktari A."/>
            <person name="Hezbri K."/>
            <person name="Mimouni W."/>
            <person name="Sbissi I."/>
            <person name="Ayari A."/>
            <person name="Yamanaka T."/>
            <person name="Normand P."/>
            <person name="Tisa L.S."/>
            <person name="Boudabous A."/>
        </authorList>
    </citation>
    <scope>NUCLEOTIDE SEQUENCE [LARGE SCALE GENOMIC DNA]</scope>
    <source>
        <strain evidence="1 2">BMG5.1</strain>
    </source>
</reference>
<protein>
    <submittedName>
        <fullName evidence="1">Uncharacterized protein</fullName>
    </submittedName>
</protein>
<dbReference type="EMBL" id="JWIO01000071">
    <property type="protein sequence ID" value="KLL09616.1"/>
    <property type="molecule type" value="Genomic_DNA"/>
</dbReference>
<gene>
    <name evidence="1" type="ORF">FrCorBMG51_23620</name>
</gene>
<dbReference type="Proteomes" id="UP000035425">
    <property type="component" value="Unassembled WGS sequence"/>
</dbReference>
<evidence type="ECO:0000313" key="2">
    <source>
        <dbReference type="Proteomes" id="UP000035425"/>
    </source>
</evidence>
<organism evidence="1 2">
    <name type="scientific">Protofrankia coriariae</name>
    <dbReference type="NCBI Taxonomy" id="1562887"/>
    <lineage>
        <taxon>Bacteria</taxon>
        <taxon>Bacillati</taxon>
        <taxon>Actinomycetota</taxon>
        <taxon>Actinomycetes</taxon>
        <taxon>Frankiales</taxon>
        <taxon>Frankiaceae</taxon>
        <taxon>Protofrankia</taxon>
    </lineage>
</organism>
<proteinExistence type="predicted"/>
<evidence type="ECO:0000313" key="1">
    <source>
        <dbReference type="EMBL" id="KLL09616.1"/>
    </source>
</evidence>
<accession>A0ABR5EYS0</accession>
<sequence>MADLNAAITAGREAVTATPTGHPKHAGRLSNLSLALYIRFGRVGELERWSSSANPIHNHPHRP</sequence>
<keyword evidence="2" id="KW-1185">Reference proteome</keyword>
<comment type="caution">
    <text evidence="1">The sequence shown here is derived from an EMBL/GenBank/DDBJ whole genome shotgun (WGS) entry which is preliminary data.</text>
</comment>